<comment type="caution">
    <text evidence="1">The sequence shown here is derived from an EMBL/GenBank/DDBJ whole genome shotgun (WGS) entry which is preliminary data.</text>
</comment>
<evidence type="ECO:0000313" key="2">
    <source>
        <dbReference type="Proteomes" id="UP001499854"/>
    </source>
</evidence>
<organism evidence="1 2">
    <name type="scientific">Catenulispora subtropica</name>
    <dbReference type="NCBI Taxonomy" id="450798"/>
    <lineage>
        <taxon>Bacteria</taxon>
        <taxon>Bacillati</taxon>
        <taxon>Actinomycetota</taxon>
        <taxon>Actinomycetes</taxon>
        <taxon>Catenulisporales</taxon>
        <taxon>Catenulisporaceae</taxon>
        <taxon>Catenulispora</taxon>
    </lineage>
</organism>
<proteinExistence type="predicted"/>
<name>A0ABP5CMI7_9ACTN</name>
<keyword evidence="2" id="KW-1185">Reference proteome</keyword>
<evidence type="ECO:0000313" key="1">
    <source>
        <dbReference type="EMBL" id="GAA1964891.1"/>
    </source>
</evidence>
<dbReference type="Proteomes" id="UP001499854">
    <property type="component" value="Unassembled WGS sequence"/>
</dbReference>
<dbReference type="RefSeq" id="WP_344656934.1">
    <property type="nucleotide sequence ID" value="NZ_BAAAQM010000010.1"/>
</dbReference>
<reference evidence="2" key="1">
    <citation type="journal article" date="2019" name="Int. J. Syst. Evol. Microbiol.">
        <title>The Global Catalogue of Microorganisms (GCM) 10K type strain sequencing project: providing services to taxonomists for standard genome sequencing and annotation.</title>
        <authorList>
            <consortium name="The Broad Institute Genomics Platform"/>
            <consortium name="The Broad Institute Genome Sequencing Center for Infectious Disease"/>
            <person name="Wu L."/>
            <person name="Ma J."/>
        </authorList>
    </citation>
    <scope>NUCLEOTIDE SEQUENCE [LARGE SCALE GENOMIC DNA]</scope>
    <source>
        <strain evidence="2">JCM 16013</strain>
    </source>
</reference>
<sequence>MSEENTGAVGGFQGSLADAFNPAAGTGCCGSPAANTGADAPAKTAGPCCGTVEEAKAENACCGSQAKTEAVASGTSCCG</sequence>
<gene>
    <name evidence="1" type="ORF">GCM10009838_22860</name>
</gene>
<accession>A0ABP5CMI7</accession>
<dbReference type="EMBL" id="BAAAQM010000010">
    <property type="protein sequence ID" value="GAA1964891.1"/>
    <property type="molecule type" value="Genomic_DNA"/>
</dbReference>
<evidence type="ECO:0008006" key="3">
    <source>
        <dbReference type="Google" id="ProtNLM"/>
    </source>
</evidence>
<protein>
    <recommendedName>
        <fullName evidence="3">ACGX-repeat peptide</fullName>
    </recommendedName>
</protein>